<evidence type="ECO:0000259" key="1">
    <source>
        <dbReference type="Pfam" id="PF03372"/>
    </source>
</evidence>
<dbReference type="PANTHER" id="PTHR35218:SF9">
    <property type="entry name" value="ENDONUCLEASE_EXONUCLEASE_PHOSPHATASE DOMAIN-CONTAINING PROTEIN"/>
    <property type="match status" value="1"/>
</dbReference>
<comment type="caution">
    <text evidence="2">The sequence shown here is derived from an EMBL/GenBank/DDBJ whole genome shotgun (WGS) entry which is preliminary data.</text>
</comment>
<reference evidence="2" key="1">
    <citation type="submission" date="2020-06" db="EMBL/GenBank/DDBJ databases">
        <authorList>
            <person name="Li T."/>
            <person name="Hu X."/>
            <person name="Zhang T."/>
            <person name="Song X."/>
            <person name="Zhang H."/>
            <person name="Dai N."/>
            <person name="Sheng W."/>
            <person name="Hou X."/>
            <person name="Wei L."/>
        </authorList>
    </citation>
    <scope>NUCLEOTIDE SEQUENCE</scope>
    <source>
        <strain evidence="2">K16</strain>
        <tissue evidence="2">Leaf</tissue>
    </source>
</reference>
<keyword evidence="3" id="KW-1185">Reference proteome</keyword>
<sequence>MSLLVWNCQGLGNPLTVKGLGDLLRDNKPTLVFLAETKCFASQIEVLKRKFNLFGCNVDPKGRSGGLAILWQKYVDIQLQSFSRYHIDVSVRVKESDEWWRFSGIYGNQIRAKEIILGDSSVDSIANQSDLGCAPGTSTRYLSILKKKGVLREQSGLFETSEIVWQNVNSKTWVFMDTTLLGVTNNSTHTRFGRDLTELVRAYLGPSYSRRQESNT</sequence>
<dbReference type="AlphaFoldDB" id="A0AAE1X1Y5"/>
<dbReference type="Proteomes" id="UP001289374">
    <property type="component" value="Unassembled WGS sequence"/>
</dbReference>
<dbReference type="Pfam" id="PF03372">
    <property type="entry name" value="Exo_endo_phos"/>
    <property type="match status" value="1"/>
</dbReference>
<protein>
    <recommendedName>
        <fullName evidence="1">Endonuclease/exonuclease/phosphatase domain-containing protein</fullName>
    </recommendedName>
</protein>
<proteinExistence type="predicted"/>
<gene>
    <name evidence="2" type="ORF">Sango_1054600</name>
</gene>
<reference evidence="2" key="2">
    <citation type="journal article" date="2024" name="Plant">
        <title>Genomic evolution and insights into agronomic trait innovations of Sesamum species.</title>
        <authorList>
            <person name="Miao H."/>
            <person name="Wang L."/>
            <person name="Qu L."/>
            <person name="Liu H."/>
            <person name="Sun Y."/>
            <person name="Le M."/>
            <person name="Wang Q."/>
            <person name="Wei S."/>
            <person name="Zheng Y."/>
            <person name="Lin W."/>
            <person name="Duan Y."/>
            <person name="Cao H."/>
            <person name="Xiong S."/>
            <person name="Wang X."/>
            <person name="Wei L."/>
            <person name="Li C."/>
            <person name="Ma Q."/>
            <person name="Ju M."/>
            <person name="Zhao R."/>
            <person name="Li G."/>
            <person name="Mu C."/>
            <person name="Tian Q."/>
            <person name="Mei H."/>
            <person name="Zhang T."/>
            <person name="Gao T."/>
            <person name="Zhang H."/>
        </authorList>
    </citation>
    <scope>NUCLEOTIDE SEQUENCE</scope>
    <source>
        <strain evidence="2">K16</strain>
    </source>
</reference>
<dbReference type="InterPro" id="IPR036691">
    <property type="entry name" value="Endo/exonu/phosph_ase_sf"/>
</dbReference>
<dbReference type="Gene3D" id="3.60.10.10">
    <property type="entry name" value="Endonuclease/exonuclease/phosphatase"/>
    <property type="match status" value="1"/>
</dbReference>
<name>A0AAE1X1Y5_9LAMI</name>
<dbReference type="GO" id="GO:0003824">
    <property type="term" value="F:catalytic activity"/>
    <property type="evidence" value="ECO:0007669"/>
    <property type="project" value="InterPro"/>
</dbReference>
<evidence type="ECO:0000313" key="2">
    <source>
        <dbReference type="EMBL" id="KAK4403139.1"/>
    </source>
</evidence>
<evidence type="ECO:0000313" key="3">
    <source>
        <dbReference type="Proteomes" id="UP001289374"/>
    </source>
</evidence>
<accession>A0AAE1X1Y5</accession>
<dbReference type="EMBL" id="JACGWL010000005">
    <property type="protein sequence ID" value="KAK4403139.1"/>
    <property type="molecule type" value="Genomic_DNA"/>
</dbReference>
<dbReference type="SUPFAM" id="SSF56219">
    <property type="entry name" value="DNase I-like"/>
    <property type="match status" value="1"/>
</dbReference>
<organism evidence="2 3">
    <name type="scientific">Sesamum angolense</name>
    <dbReference type="NCBI Taxonomy" id="2727404"/>
    <lineage>
        <taxon>Eukaryota</taxon>
        <taxon>Viridiplantae</taxon>
        <taxon>Streptophyta</taxon>
        <taxon>Embryophyta</taxon>
        <taxon>Tracheophyta</taxon>
        <taxon>Spermatophyta</taxon>
        <taxon>Magnoliopsida</taxon>
        <taxon>eudicotyledons</taxon>
        <taxon>Gunneridae</taxon>
        <taxon>Pentapetalae</taxon>
        <taxon>asterids</taxon>
        <taxon>lamiids</taxon>
        <taxon>Lamiales</taxon>
        <taxon>Pedaliaceae</taxon>
        <taxon>Sesamum</taxon>
    </lineage>
</organism>
<dbReference type="InterPro" id="IPR005135">
    <property type="entry name" value="Endo/exonuclease/phosphatase"/>
</dbReference>
<dbReference type="PANTHER" id="PTHR35218">
    <property type="entry name" value="RNASE H DOMAIN-CONTAINING PROTEIN"/>
    <property type="match status" value="1"/>
</dbReference>
<feature type="domain" description="Endonuclease/exonuclease/phosphatase" evidence="1">
    <location>
        <begin position="5"/>
        <end position="97"/>
    </location>
</feature>